<proteinExistence type="predicted"/>
<sequence length="179" mass="20141">MKISHSLAALVAVALTGCASLPSPSETDGGMLAFPMETKNETSLPFYYVYEYTLYDRDTDAEVDRIQLNPASGVDVRSFGPYPEGDYYLGMQTTRVKESAQVRFSYKPSPREVYIPFSIAEDTITVLNQQMWVFNESMGAREFRTSNELRDLSSETKEEALASLAKDDESGSWDIRIEE</sequence>
<comment type="caution">
    <text evidence="3">The sequence shown here is derived from an EMBL/GenBank/DDBJ whole genome shotgun (WGS) entry which is preliminary data.</text>
</comment>
<accession>A0A918NGJ6</accession>
<reference evidence="3" key="1">
    <citation type="journal article" date="2014" name="Int. J. Syst. Evol. Microbiol.">
        <title>Complete genome sequence of Corynebacterium casei LMG S-19264T (=DSM 44701T), isolated from a smear-ripened cheese.</title>
        <authorList>
            <consortium name="US DOE Joint Genome Institute (JGI-PGF)"/>
            <person name="Walter F."/>
            <person name="Albersmeier A."/>
            <person name="Kalinowski J."/>
            <person name="Ruckert C."/>
        </authorList>
    </citation>
    <scope>NUCLEOTIDE SEQUENCE</scope>
    <source>
        <strain evidence="3">KCTC 22169</strain>
    </source>
</reference>
<reference evidence="3" key="2">
    <citation type="submission" date="2020-09" db="EMBL/GenBank/DDBJ databases">
        <authorList>
            <person name="Sun Q."/>
            <person name="Kim S."/>
        </authorList>
    </citation>
    <scope>NUCLEOTIDE SEQUENCE</scope>
    <source>
        <strain evidence="3">KCTC 22169</strain>
    </source>
</reference>
<organism evidence="3 4">
    <name type="scientific">Saccharospirillum salsuginis</name>
    <dbReference type="NCBI Taxonomy" id="418750"/>
    <lineage>
        <taxon>Bacteria</taxon>
        <taxon>Pseudomonadati</taxon>
        <taxon>Pseudomonadota</taxon>
        <taxon>Gammaproteobacteria</taxon>
        <taxon>Oceanospirillales</taxon>
        <taxon>Saccharospirillaceae</taxon>
        <taxon>Saccharospirillum</taxon>
    </lineage>
</organism>
<feature type="chain" id="PRO_5037803244" description="DUF2846 domain-containing protein" evidence="2">
    <location>
        <begin position="20"/>
        <end position="179"/>
    </location>
</feature>
<dbReference type="EMBL" id="BMXR01000009">
    <property type="protein sequence ID" value="GGX65441.1"/>
    <property type="molecule type" value="Genomic_DNA"/>
</dbReference>
<evidence type="ECO:0000313" key="3">
    <source>
        <dbReference type="EMBL" id="GGX65441.1"/>
    </source>
</evidence>
<dbReference type="Proteomes" id="UP000626148">
    <property type="component" value="Unassembled WGS sequence"/>
</dbReference>
<keyword evidence="4" id="KW-1185">Reference proteome</keyword>
<dbReference type="PROSITE" id="PS51257">
    <property type="entry name" value="PROKAR_LIPOPROTEIN"/>
    <property type="match status" value="1"/>
</dbReference>
<gene>
    <name evidence="3" type="ORF">GCM10007392_36640</name>
</gene>
<evidence type="ECO:0008006" key="5">
    <source>
        <dbReference type="Google" id="ProtNLM"/>
    </source>
</evidence>
<dbReference type="RefSeq" id="WP_189611376.1">
    <property type="nucleotide sequence ID" value="NZ_BMXR01000009.1"/>
</dbReference>
<evidence type="ECO:0000256" key="2">
    <source>
        <dbReference type="SAM" id="SignalP"/>
    </source>
</evidence>
<dbReference type="AlphaFoldDB" id="A0A918NGJ6"/>
<evidence type="ECO:0000256" key="1">
    <source>
        <dbReference type="SAM" id="MobiDB-lite"/>
    </source>
</evidence>
<feature type="region of interest" description="Disordered" evidence="1">
    <location>
        <begin position="160"/>
        <end position="179"/>
    </location>
</feature>
<protein>
    <recommendedName>
        <fullName evidence="5">DUF2846 domain-containing protein</fullName>
    </recommendedName>
</protein>
<keyword evidence="2" id="KW-0732">Signal</keyword>
<feature type="signal peptide" evidence="2">
    <location>
        <begin position="1"/>
        <end position="19"/>
    </location>
</feature>
<name>A0A918NGJ6_9GAMM</name>
<evidence type="ECO:0000313" key="4">
    <source>
        <dbReference type="Proteomes" id="UP000626148"/>
    </source>
</evidence>